<dbReference type="Proteomes" id="UP000282957">
    <property type="component" value="Unassembled WGS sequence"/>
</dbReference>
<dbReference type="PANTHER" id="PTHR30126:SF77">
    <property type="entry name" value="TRANSCRIPTIONAL REGULATORY PROTEIN"/>
    <property type="match status" value="1"/>
</dbReference>
<sequence length="305" mass="33043">MPRYTLAQLEAVTWIARLGSFHAAAAQLGITQPSISQRVRELEMALGHAVFRRGGGAAQLTEAGETVLRYAERGLDMLHEMERRLSSGDPLTGTLRLGASNAVALSCLPAILAALEARYPRLGVALQVQNSSRLARMLDARELDVAFMAEEVVERHVRMRRVALCDVVWMGSPAKPLPQETLRPADLLGTRLITLPSPSPLDAITQEWFAQEGLRMPEVATCNDMATVLRLIAGGVGMGIVPLGTAGYELQAGLVRPYRARPELRPLVICAAHQDSVRGPGLDAVLAIGEQMIGRSPYFRRADPG</sequence>
<dbReference type="InterPro" id="IPR036388">
    <property type="entry name" value="WH-like_DNA-bd_sf"/>
</dbReference>
<dbReference type="OrthoDB" id="9791253at2"/>
<evidence type="ECO:0000313" key="6">
    <source>
        <dbReference type="EMBL" id="RVT98874.1"/>
    </source>
</evidence>
<dbReference type="CDD" id="cd05466">
    <property type="entry name" value="PBP2_LTTR_substrate"/>
    <property type="match status" value="1"/>
</dbReference>
<dbReference type="Gene3D" id="1.10.10.10">
    <property type="entry name" value="Winged helix-like DNA-binding domain superfamily/Winged helix DNA-binding domain"/>
    <property type="match status" value="1"/>
</dbReference>
<evidence type="ECO:0000256" key="2">
    <source>
        <dbReference type="ARBA" id="ARBA00023015"/>
    </source>
</evidence>
<keyword evidence="4" id="KW-0804">Transcription</keyword>
<dbReference type="SUPFAM" id="SSF53850">
    <property type="entry name" value="Periplasmic binding protein-like II"/>
    <property type="match status" value="1"/>
</dbReference>
<name>A0A437MMJ7_9PROT</name>
<dbReference type="InterPro" id="IPR005119">
    <property type="entry name" value="LysR_subst-bd"/>
</dbReference>
<keyword evidence="7" id="KW-1185">Reference proteome</keyword>
<dbReference type="SUPFAM" id="SSF46785">
    <property type="entry name" value="Winged helix' DNA-binding domain"/>
    <property type="match status" value="1"/>
</dbReference>
<gene>
    <name evidence="6" type="ORF">EOD42_01805</name>
</gene>
<feature type="domain" description="HTH lysR-type" evidence="5">
    <location>
        <begin position="4"/>
        <end position="61"/>
    </location>
</feature>
<dbReference type="Pfam" id="PF03466">
    <property type="entry name" value="LysR_substrate"/>
    <property type="match status" value="1"/>
</dbReference>
<dbReference type="EMBL" id="SACL01000001">
    <property type="protein sequence ID" value="RVT98874.1"/>
    <property type="molecule type" value="Genomic_DNA"/>
</dbReference>
<dbReference type="RefSeq" id="WP_127785344.1">
    <property type="nucleotide sequence ID" value="NZ_SACL01000001.1"/>
</dbReference>
<keyword evidence="3" id="KW-0238">DNA-binding</keyword>
<dbReference type="PROSITE" id="PS50931">
    <property type="entry name" value="HTH_LYSR"/>
    <property type="match status" value="1"/>
</dbReference>
<dbReference type="InterPro" id="IPR000847">
    <property type="entry name" value="LysR_HTH_N"/>
</dbReference>
<reference evidence="6 7" key="1">
    <citation type="submission" date="2019-01" db="EMBL/GenBank/DDBJ databases">
        <authorList>
            <person name="Chen W.-M."/>
        </authorList>
    </citation>
    <scope>NUCLEOTIDE SEQUENCE [LARGE SCALE GENOMIC DNA]</scope>
    <source>
        <strain evidence="6 7">CCP-6</strain>
    </source>
</reference>
<organism evidence="6 7">
    <name type="scientific">Rhodovarius crocodyli</name>
    <dbReference type="NCBI Taxonomy" id="1979269"/>
    <lineage>
        <taxon>Bacteria</taxon>
        <taxon>Pseudomonadati</taxon>
        <taxon>Pseudomonadota</taxon>
        <taxon>Alphaproteobacteria</taxon>
        <taxon>Acetobacterales</taxon>
        <taxon>Roseomonadaceae</taxon>
        <taxon>Rhodovarius</taxon>
    </lineage>
</organism>
<evidence type="ECO:0000256" key="3">
    <source>
        <dbReference type="ARBA" id="ARBA00023125"/>
    </source>
</evidence>
<dbReference type="InterPro" id="IPR036390">
    <property type="entry name" value="WH_DNA-bd_sf"/>
</dbReference>
<dbReference type="Pfam" id="PF00126">
    <property type="entry name" value="HTH_1"/>
    <property type="match status" value="1"/>
</dbReference>
<dbReference type="AlphaFoldDB" id="A0A437MMJ7"/>
<evidence type="ECO:0000259" key="5">
    <source>
        <dbReference type="PROSITE" id="PS50931"/>
    </source>
</evidence>
<dbReference type="PRINTS" id="PR00039">
    <property type="entry name" value="HTHLYSR"/>
</dbReference>
<comment type="caution">
    <text evidence="6">The sequence shown here is derived from an EMBL/GenBank/DDBJ whole genome shotgun (WGS) entry which is preliminary data.</text>
</comment>
<protein>
    <submittedName>
        <fullName evidence="6">LysR family transcriptional regulator</fullName>
    </submittedName>
</protein>
<keyword evidence="2" id="KW-0805">Transcription regulation</keyword>
<evidence type="ECO:0000313" key="7">
    <source>
        <dbReference type="Proteomes" id="UP000282957"/>
    </source>
</evidence>
<evidence type="ECO:0000256" key="1">
    <source>
        <dbReference type="ARBA" id="ARBA00009437"/>
    </source>
</evidence>
<proteinExistence type="inferred from homology"/>
<dbReference type="GO" id="GO:0003700">
    <property type="term" value="F:DNA-binding transcription factor activity"/>
    <property type="evidence" value="ECO:0007669"/>
    <property type="project" value="InterPro"/>
</dbReference>
<dbReference type="Gene3D" id="3.40.190.10">
    <property type="entry name" value="Periplasmic binding protein-like II"/>
    <property type="match status" value="2"/>
</dbReference>
<dbReference type="GO" id="GO:0000976">
    <property type="term" value="F:transcription cis-regulatory region binding"/>
    <property type="evidence" value="ECO:0007669"/>
    <property type="project" value="TreeGrafter"/>
</dbReference>
<comment type="similarity">
    <text evidence="1">Belongs to the LysR transcriptional regulatory family.</text>
</comment>
<dbReference type="PANTHER" id="PTHR30126">
    <property type="entry name" value="HTH-TYPE TRANSCRIPTIONAL REGULATOR"/>
    <property type="match status" value="1"/>
</dbReference>
<evidence type="ECO:0000256" key="4">
    <source>
        <dbReference type="ARBA" id="ARBA00023163"/>
    </source>
</evidence>
<accession>A0A437MMJ7</accession>